<dbReference type="AlphaFoldDB" id="A0A1D3L085"/>
<proteinExistence type="predicted"/>
<dbReference type="EMBL" id="LT607756">
    <property type="protein sequence ID" value="SCG84889.1"/>
    <property type="molecule type" value="Genomic_DNA"/>
</dbReference>
<dbReference type="NCBIfam" id="TIGR02032">
    <property type="entry name" value="GG-red-SF"/>
    <property type="match status" value="1"/>
</dbReference>
<accession>A0A1D3L085</accession>
<dbReference type="InterPro" id="IPR050407">
    <property type="entry name" value="Geranylgeranyl_reductase"/>
</dbReference>
<dbReference type="Gene3D" id="3.50.50.60">
    <property type="entry name" value="FAD/NAD(P)-binding domain"/>
    <property type="match status" value="1"/>
</dbReference>
<dbReference type="OrthoDB" id="46008at2157"/>
<dbReference type="PRINTS" id="PR00420">
    <property type="entry name" value="RNGMNOXGNASE"/>
</dbReference>
<keyword evidence="2" id="KW-1185">Reference proteome</keyword>
<dbReference type="Pfam" id="PF05834">
    <property type="entry name" value="Lycopene_cycl"/>
    <property type="match status" value="1"/>
</dbReference>
<protein>
    <submittedName>
        <fullName evidence="1">Digeranylgeranylglycerophospholipid reductase</fullName>
    </submittedName>
</protein>
<reference evidence="1 2" key="1">
    <citation type="submission" date="2016-08" db="EMBL/GenBank/DDBJ databases">
        <authorList>
            <person name="Seilhamer J.J."/>
        </authorList>
    </citation>
    <scope>NUCLEOTIDE SEQUENCE [LARGE SCALE GENOMIC DNA]</scope>
    <source>
        <strain evidence="1">Buetzberg</strain>
    </source>
</reference>
<dbReference type="SUPFAM" id="SSF51905">
    <property type="entry name" value="FAD/NAD(P)-binding domain"/>
    <property type="match status" value="1"/>
</dbReference>
<evidence type="ECO:0000313" key="1">
    <source>
        <dbReference type="EMBL" id="SCG84889.1"/>
    </source>
</evidence>
<dbReference type="Proteomes" id="UP000094707">
    <property type="component" value="Chromosome I"/>
</dbReference>
<dbReference type="STRING" id="118062.MCBB_0308"/>
<dbReference type="InterPro" id="IPR011777">
    <property type="entry name" value="Geranylgeranyl_Rdtase_fam"/>
</dbReference>
<dbReference type="RefSeq" id="WP_071905956.1">
    <property type="nucleotide sequence ID" value="NZ_LT607756.1"/>
</dbReference>
<organism evidence="1 2">
    <name type="scientific">Methanobacterium congolense</name>
    <dbReference type="NCBI Taxonomy" id="118062"/>
    <lineage>
        <taxon>Archaea</taxon>
        <taxon>Methanobacteriati</taxon>
        <taxon>Methanobacteriota</taxon>
        <taxon>Methanomada group</taxon>
        <taxon>Methanobacteria</taxon>
        <taxon>Methanobacteriales</taxon>
        <taxon>Methanobacteriaceae</taxon>
        <taxon>Methanobacterium</taxon>
    </lineage>
</organism>
<gene>
    <name evidence="1" type="ORF">MCBB_0308</name>
</gene>
<dbReference type="InterPro" id="IPR036188">
    <property type="entry name" value="FAD/NAD-bd_sf"/>
</dbReference>
<dbReference type="PANTHER" id="PTHR42685:SF18">
    <property type="entry name" value="DIGERANYLGERANYLGLYCEROPHOSPHOLIPID REDUCTASE"/>
    <property type="match status" value="1"/>
</dbReference>
<dbReference type="GeneID" id="30411172"/>
<dbReference type="KEGG" id="mcub:MCBB_0308"/>
<dbReference type="PATRIC" id="fig|129848.4.peg.312"/>
<sequence length="390" mass="42789">MNDYDVAVVGAGPVGSSFARQMAEKGFKVGIIERKKEVGVPLQCAGLVGKKIMDTNILPEEFIVNKVYGAYLHSPSGTVLSVAKKEPAAYVLDRVAYDKFLAEKAVDAGADLLLNHRVNGIDIENGEIHVKDHGTISAKVIVGADGHGSFVSSKMNPPSKTVQAAQYLVDTGSKVFNSDYVQLHVNSDISPGFIWVIPISESRARVGLFADTSYKNLNHILNEFISNDKQFEGASVVKKYQGFIPQYDPKKKILCGRTIILGDAASQVKPTTGGGLLIGFKCANMASDVVSKALDEEDMKLLQDYPKNYMKEYKNELRMQLEVKKIFGAMTDEELDRMFMKLKKGGAESMISEYGDMDTQSTLIKEMLKSGLLISILPGMIMKGLLNLWK</sequence>
<dbReference type="GO" id="GO:0016628">
    <property type="term" value="F:oxidoreductase activity, acting on the CH-CH group of donors, NAD or NADP as acceptor"/>
    <property type="evidence" value="ECO:0007669"/>
    <property type="project" value="InterPro"/>
</dbReference>
<evidence type="ECO:0000313" key="2">
    <source>
        <dbReference type="Proteomes" id="UP000094707"/>
    </source>
</evidence>
<name>A0A1D3L085_9EURY</name>
<dbReference type="PANTHER" id="PTHR42685">
    <property type="entry name" value="GERANYLGERANYL DIPHOSPHATE REDUCTASE"/>
    <property type="match status" value="1"/>
</dbReference>